<gene>
    <name evidence="6" type="ORF">EEJ31_00620</name>
</gene>
<evidence type="ECO:0000313" key="6">
    <source>
        <dbReference type="EMBL" id="RNE67318.1"/>
    </source>
</evidence>
<dbReference type="GO" id="GO:0046872">
    <property type="term" value="F:metal ion binding"/>
    <property type="evidence" value="ECO:0007669"/>
    <property type="project" value="UniProtKB-KW"/>
</dbReference>
<evidence type="ECO:0000313" key="7">
    <source>
        <dbReference type="Proteomes" id="UP000279859"/>
    </source>
</evidence>
<sequence>MSSSLRILHLSDTHLFGDQTLHYGLVDTLAATRRVLQSAGRMRDVDVVVASGDLSDDGSPASYRRLREVIEPWAADRGALVVYAMGNHDNREAFEAVLGARNRVLDVHGFRLISLDTSVPGAGYGAVDPGTLDRLAAELAAPAENGTVVVAHHPPVPAGTALLAALELQNADALLRVCAGGDVRAILSGHYHHALATAAAGIPVIVAPGIANTTDVLAPRGRERATMGAGFALVEIPERGSVRTAFVTAPGDDDGREIFDLDEAEVARIAALAGVQPA</sequence>
<evidence type="ECO:0000256" key="1">
    <source>
        <dbReference type="ARBA" id="ARBA00022723"/>
    </source>
</evidence>
<accession>A0A3M8LS52</accession>
<dbReference type="PANTHER" id="PTHR42988:SF2">
    <property type="entry name" value="CYCLIC NUCLEOTIDE PHOSPHODIESTERASE CBUA0032-RELATED"/>
    <property type="match status" value="1"/>
</dbReference>
<keyword evidence="7" id="KW-1185">Reference proteome</keyword>
<dbReference type="InterPro" id="IPR004843">
    <property type="entry name" value="Calcineurin-like_PHP"/>
</dbReference>
<dbReference type="InterPro" id="IPR050884">
    <property type="entry name" value="CNP_phosphodiesterase-III"/>
</dbReference>
<dbReference type="InterPro" id="IPR029052">
    <property type="entry name" value="Metallo-depent_PP-like"/>
</dbReference>
<dbReference type="EMBL" id="RDSR01000001">
    <property type="protein sequence ID" value="RNE67318.1"/>
    <property type="molecule type" value="Genomic_DNA"/>
</dbReference>
<keyword evidence="3" id="KW-0408">Iron</keyword>
<keyword evidence="2" id="KW-0378">Hydrolase</keyword>
<evidence type="ECO:0000256" key="4">
    <source>
        <dbReference type="ARBA" id="ARBA00025742"/>
    </source>
</evidence>
<dbReference type="Proteomes" id="UP000279859">
    <property type="component" value="Unassembled WGS sequence"/>
</dbReference>
<dbReference type="SUPFAM" id="SSF56300">
    <property type="entry name" value="Metallo-dependent phosphatases"/>
    <property type="match status" value="1"/>
</dbReference>
<comment type="caution">
    <text evidence="6">The sequence shown here is derived from an EMBL/GenBank/DDBJ whole genome shotgun (WGS) entry which is preliminary data.</text>
</comment>
<dbReference type="PANTHER" id="PTHR42988">
    <property type="entry name" value="PHOSPHOHYDROLASE"/>
    <property type="match status" value="1"/>
</dbReference>
<dbReference type="GO" id="GO:0016787">
    <property type="term" value="F:hydrolase activity"/>
    <property type="evidence" value="ECO:0007669"/>
    <property type="project" value="UniProtKB-KW"/>
</dbReference>
<comment type="similarity">
    <text evidence="4">Belongs to the cyclic nucleotide phosphodiesterase class-III family.</text>
</comment>
<dbReference type="Pfam" id="PF00149">
    <property type="entry name" value="Metallophos"/>
    <property type="match status" value="1"/>
</dbReference>
<organism evidence="6 7">
    <name type="scientific">Cryobacterium tepidiphilum</name>
    <dbReference type="NCBI Taxonomy" id="2486026"/>
    <lineage>
        <taxon>Bacteria</taxon>
        <taxon>Bacillati</taxon>
        <taxon>Actinomycetota</taxon>
        <taxon>Actinomycetes</taxon>
        <taxon>Micrococcales</taxon>
        <taxon>Microbacteriaceae</taxon>
        <taxon>Cryobacterium</taxon>
    </lineage>
</organism>
<evidence type="ECO:0000259" key="5">
    <source>
        <dbReference type="Pfam" id="PF00149"/>
    </source>
</evidence>
<protein>
    <recommendedName>
        <fullName evidence="5">Calcineurin-like phosphoesterase domain-containing protein</fullName>
    </recommendedName>
</protein>
<keyword evidence="1" id="KW-0479">Metal-binding</keyword>
<evidence type="ECO:0000256" key="3">
    <source>
        <dbReference type="ARBA" id="ARBA00023004"/>
    </source>
</evidence>
<proteinExistence type="inferred from homology"/>
<dbReference type="AlphaFoldDB" id="A0A3M8LS52"/>
<feature type="domain" description="Calcineurin-like phosphoesterase" evidence="5">
    <location>
        <begin position="5"/>
        <end position="193"/>
    </location>
</feature>
<evidence type="ECO:0000256" key="2">
    <source>
        <dbReference type="ARBA" id="ARBA00022801"/>
    </source>
</evidence>
<dbReference type="RefSeq" id="WP_123044350.1">
    <property type="nucleotide sequence ID" value="NZ_RDSR01000001.1"/>
</dbReference>
<name>A0A3M8LS52_9MICO</name>
<dbReference type="OrthoDB" id="5241795at2"/>
<reference evidence="6 7" key="1">
    <citation type="submission" date="2018-11" db="EMBL/GenBank/DDBJ databases">
        <title>Cryobacterium sp. nov., isolated from rhizosphere soil of lettuce.</title>
        <authorList>
            <person name="Wang Y."/>
        </authorList>
    </citation>
    <scope>NUCLEOTIDE SEQUENCE [LARGE SCALE GENOMIC DNA]</scope>
    <source>
        <strain evidence="6 7">NEAU-85</strain>
    </source>
</reference>
<dbReference type="Gene3D" id="3.60.21.10">
    <property type="match status" value="1"/>
</dbReference>